<dbReference type="EMBL" id="CP016076">
    <property type="protein sequence ID" value="APU17185.1"/>
    <property type="molecule type" value="Genomic_DNA"/>
</dbReference>
<name>A0AAC9LIY7_9PSEU</name>
<protein>
    <submittedName>
        <fullName evidence="1">Uncharacterized protein</fullName>
    </submittedName>
</protein>
<accession>A0AAC9LIY7</accession>
<dbReference type="Proteomes" id="UP000185511">
    <property type="component" value="Chromosome"/>
</dbReference>
<proteinExistence type="predicted"/>
<evidence type="ECO:0000313" key="1">
    <source>
        <dbReference type="EMBL" id="APU17185.1"/>
    </source>
</evidence>
<reference evidence="2" key="1">
    <citation type="submission" date="2016-06" db="EMBL/GenBank/DDBJ databases">
        <title>Complete genome sequence of Actinoalloteichus fjordicus DSM 46855 (=ADI127-17), type strain of the new species Actinoalloteichus fjordicus.</title>
        <authorList>
            <person name="Ruckert C."/>
            <person name="Nouioui I."/>
            <person name="Willmese J."/>
            <person name="van Wezel G."/>
            <person name="Klenk H.-P."/>
            <person name="Kalinowski J."/>
            <person name="Zotchev S.B."/>
        </authorList>
    </citation>
    <scope>NUCLEOTIDE SEQUENCE [LARGE SCALE GENOMIC DNA]</scope>
    <source>
        <strain evidence="2">ADI127-7</strain>
    </source>
</reference>
<organism evidence="1 2">
    <name type="scientific">Actinoalloteichus fjordicus</name>
    <dbReference type="NCBI Taxonomy" id="1612552"/>
    <lineage>
        <taxon>Bacteria</taxon>
        <taxon>Bacillati</taxon>
        <taxon>Actinomycetota</taxon>
        <taxon>Actinomycetes</taxon>
        <taxon>Pseudonocardiales</taxon>
        <taxon>Pseudonocardiaceae</taxon>
        <taxon>Actinoalloteichus</taxon>
    </lineage>
</organism>
<dbReference type="KEGG" id="acad:UA74_25900"/>
<dbReference type="AlphaFoldDB" id="A0AAC9LIY7"/>
<keyword evidence="2" id="KW-1185">Reference proteome</keyword>
<gene>
    <name evidence="1" type="ORF">UA74_25900</name>
</gene>
<sequence>MQVDEAALGAVATSAASIADLVEELAPQTVERGAEAAGASPGWRFAEQTPVCTEVWETNLIGFAAEIREAGEKIEQSLRIYRMNDDDAASDLGRVEAELPSESGQGGR</sequence>
<evidence type="ECO:0000313" key="2">
    <source>
        <dbReference type="Proteomes" id="UP000185511"/>
    </source>
</evidence>
<dbReference type="RefSeq" id="WP_075742591.1">
    <property type="nucleotide sequence ID" value="NZ_CP016076.1"/>
</dbReference>